<dbReference type="EMBL" id="JACEOL010000014">
    <property type="protein sequence ID" value="MBA4601659.1"/>
    <property type="molecule type" value="Genomic_DNA"/>
</dbReference>
<evidence type="ECO:0000313" key="3">
    <source>
        <dbReference type="EMBL" id="MBA4601659.1"/>
    </source>
</evidence>
<dbReference type="SUPFAM" id="SSF51445">
    <property type="entry name" value="(Trans)glycosidases"/>
    <property type="match status" value="1"/>
</dbReference>
<reference evidence="3 4" key="1">
    <citation type="submission" date="2020-07" db="EMBL/GenBank/DDBJ databases">
        <title>Thermoactinomyces phylogeny.</title>
        <authorList>
            <person name="Dunlap C."/>
        </authorList>
    </citation>
    <scope>NUCLEOTIDE SEQUENCE [LARGE SCALE GENOMIC DNA]</scope>
    <source>
        <strain evidence="3 4">AMNI-1</strain>
    </source>
</reference>
<feature type="domain" description="Glycosyl hydrolase-like 10" evidence="2">
    <location>
        <begin position="35"/>
        <end position="347"/>
    </location>
</feature>
<name>A0A7W1XQY4_9BACL</name>
<evidence type="ECO:0000259" key="2">
    <source>
        <dbReference type="Pfam" id="PF02638"/>
    </source>
</evidence>
<dbReference type="PANTHER" id="PTHR43405:SF1">
    <property type="entry name" value="GLYCOSYL HYDROLASE DIGH"/>
    <property type="match status" value="1"/>
</dbReference>
<keyword evidence="1" id="KW-0732">Signal</keyword>
<dbReference type="Proteomes" id="UP000538292">
    <property type="component" value="Unassembled WGS sequence"/>
</dbReference>
<dbReference type="InterPro" id="IPR017853">
    <property type="entry name" value="GH"/>
</dbReference>
<dbReference type="GO" id="GO:0016787">
    <property type="term" value="F:hydrolase activity"/>
    <property type="evidence" value="ECO:0007669"/>
    <property type="project" value="UniProtKB-KW"/>
</dbReference>
<dbReference type="AlphaFoldDB" id="A0A7W1XQY4"/>
<protein>
    <submittedName>
        <fullName evidence="3">Family 10 glycosylhydrolase</fullName>
    </submittedName>
</protein>
<accession>A0A7W1XQY4</accession>
<dbReference type="Gene3D" id="3.20.20.80">
    <property type="entry name" value="Glycosidases"/>
    <property type="match status" value="1"/>
</dbReference>
<dbReference type="Pfam" id="PF02638">
    <property type="entry name" value="GHL10"/>
    <property type="match status" value="1"/>
</dbReference>
<organism evidence="3 4">
    <name type="scientific">Thermoactinomyces mirandus</name>
    <dbReference type="NCBI Taxonomy" id="2756294"/>
    <lineage>
        <taxon>Bacteria</taxon>
        <taxon>Bacillati</taxon>
        <taxon>Bacillota</taxon>
        <taxon>Bacilli</taxon>
        <taxon>Bacillales</taxon>
        <taxon>Thermoactinomycetaceae</taxon>
        <taxon>Thermoactinomyces</taxon>
    </lineage>
</organism>
<dbReference type="InterPro" id="IPR052177">
    <property type="entry name" value="Divisome_Glycosyl_Hydrolase"/>
</dbReference>
<dbReference type="InterPro" id="IPR003790">
    <property type="entry name" value="GHL10"/>
</dbReference>
<keyword evidence="4" id="KW-1185">Reference proteome</keyword>
<dbReference type="PANTHER" id="PTHR43405">
    <property type="entry name" value="GLYCOSYL HYDROLASE DIGH"/>
    <property type="match status" value="1"/>
</dbReference>
<keyword evidence="3" id="KW-0378">Hydrolase</keyword>
<evidence type="ECO:0000313" key="4">
    <source>
        <dbReference type="Proteomes" id="UP000538292"/>
    </source>
</evidence>
<sequence>MLLFTIVLGTLPWVQADEAKKRDGIPFPDQPERREFRAVWISSVVNIDWPSDPHLSKDRQQAEFVNILEESKKMGLNAVIVQIRPTADALYPSKINPWSKYLTGEQGKSPGYDPLAFMIEEAHKRNLEFHAWFNPYRVSMDPHLENLVPEHPARKKPDWVVTYGGKLWYDPGLPAVRHHIIESIMEVVEQYDIDAVHFDDYFYPYPAGGHDFPDEKTYQDYGKNFADKGDWRRHNVNLLIHQLNKAIKEEKPWVKFGISPFGIWKNKSSDPTGSDTNGSESYYTVYADTRTWIREGWLDYVAPQIYWNIGFPPASYEKLLNWWSKETEGKSIHLYIGQAAYKVGNNIEAWDNPEELPNQIKLNRADPVARGSIFFSYKDLIANRLGIKDRITNDLYKEPALIPAMPWLDHKAPKKPILEKVTTANGDIHFKWKNRAGKDSAYFVIYRLSIAKGKPAPEKKLLVTIRNMNQISEYTLKNRDTKRNHDVYFMTAIDRLHNESPPSNPLTDSWK</sequence>
<evidence type="ECO:0000256" key="1">
    <source>
        <dbReference type="ARBA" id="ARBA00022729"/>
    </source>
</evidence>
<comment type="caution">
    <text evidence="3">The sequence shown here is derived from an EMBL/GenBank/DDBJ whole genome shotgun (WGS) entry which is preliminary data.</text>
</comment>
<proteinExistence type="predicted"/>
<gene>
    <name evidence="3" type="ORF">H2C83_04850</name>
</gene>